<dbReference type="Proteomes" id="UP000288805">
    <property type="component" value="Unassembled WGS sequence"/>
</dbReference>
<dbReference type="PANTHER" id="PTHR11439:SF440">
    <property type="entry name" value="INTEGRASE CATALYTIC DOMAIN-CONTAINING PROTEIN"/>
    <property type="match status" value="1"/>
</dbReference>
<proteinExistence type="predicted"/>
<sequence length="116" mass="12967">MSLVEKSSAKAEFQVMAQGVCQSLWLKILLKELRMEHNGPMRIYCDNKAAIGIAHNLVQHVGETSAAAVYGEKEGIVFHQYLKRVMLRFGTIKKQLLVGDPYELNCFSSFDFASAA</sequence>
<evidence type="ECO:0000313" key="3">
    <source>
        <dbReference type="Proteomes" id="UP000288805"/>
    </source>
</evidence>
<comment type="caution">
    <text evidence="2">The sequence shown here is derived from an EMBL/GenBank/DDBJ whole genome shotgun (WGS) entry which is preliminary data.</text>
</comment>
<protein>
    <recommendedName>
        <fullName evidence="4">Copia protein</fullName>
    </recommendedName>
</protein>
<dbReference type="CDD" id="cd09272">
    <property type="entry name" value="RNase_HI_RT_Ty1"/>
    <property type="match status" value="1"/>
</dbReference>
<dbReference type="EMBL" id="QGNW01000496">
    <property type="protein sequence ID" value="RVW69472.1"/>
    <property type="molecule type" value="Genomic_DNA"/>
</dbReference>
<dbReference type="AlphaFoldDB" id="A0A438GB75"/>
<dbReference type="PANTHER" id="PTHR11439">
    <property type="entry name" value="GAG-POL-RELATED RETROTRANSPOSON"/>
    <property type="match status" value="1"/>
</dbReference>
<evidence type="ECO:0000313" key="1">
    <source>
        <dbReference type="EMBL" id="RVW25818.1"/>
    </source>
</evidence>
<evidence type="ECO:0008006" key="4">
    <source>
        <dbReference type="Google" id="ProtNLM"/>
    </source>
</evidence>
<dbReference type="EMBL" id="QGNW01002060">
    <property type="protein sequence ID" value="RVW25818.1"/>
    <property type="molecule type" value="Genomic_DNA"/>
</dbReference>
<organism evidence="2 3">
    <name type="scientific">Vitis vinifera</name>
    <name type="common">Grape</name>
    <dbReference type="NCBI Taxonomy" id="29760"/>
    <lineage>
        <taxon>Eukaryota</taxon>
        <taxon>Viridiplantae</taxon>
        <taxon>Streptophyta</taxon>
        <taxon>Embryophyta</taxon>
        <taxon>Tracheophyta</taxon>
        <taxon>Spermatophyta</taxon>
        <taxon>Magnoliopsida</taxon>
        <taxon>eudicotyledons</taxon>
        <taxon>Gunneridae</taxon>
        <taxon>Pentapetalae</taxon>
        <taxon>rosids</taxon>
        <taxon>Vitales</taxon>
        <taxon>Vitaceae</taxon>
        <taxon>Viteae</taxon>
        <taxon>Vitis</taxon>
    </lineage>
</organism>
<accession>A0A438GB75</accession>
<evidence type="ECO:0000313" key="2">
    <source>
        <dbReference type="EMBL" id="RVW69472.1"/>
    </source>
</evidence>
<gene>
    <name evidence="2" type="ORF">CK203_054476</name>
    <name evidence="1" type="ORF">CK203_101063</name>
</gene>
<reference evidence="2 3" key="1">
    <citation type="journal article" date="2018" name="PLoS Genet.">
        <title>Population sequencing reveals clonal diversity and ancestral inbreeding in the grapevine cultivar Chardonnay.</title>
        <authorList>
            <person name="Roach M.J."/>
            <person name="Johnson D.L."/>
            <person name="Bohlmann J."/>
            <person name="van Vuuren H.J."/>
            <person name="Jones S.J."/>
            <person name="Pretorius I.S."/>
            <person name="Schmidt S.A."/>
            <person name="Borneman A.R."/>
        </authorList>
    </citation>
    <scope>NUCLEOTIDE SEQUENCE [LARGE SCALE GENOMIC DNA]</scope>
    <source>
        <strain evidence="3">cv. Chardonnay</strain>
        <strain evidence="2">I10V1</strain>
        <tissue evidence="2">Leaf</tissue>
    </source>
</reference>
<name>A0A438GB75_VITVI</name>